<dbReference type="InterPro" id="IPR052894">
    <property type="entry name" value="AsmA-related"/>
</dbReference>
<evidence type="ECO:0000313" key="4">
    <source>
        <dbReference type="Proteomes" id="UP001143372"/>
    </source>
</evidence>
<dbReference type="PANTHER" id="PTHR30441:SF4">
    <property type="entry name" value="PROTEIN ASMA"/>
    <property type="match status" value="1"/>
</dbReference>
<dbReference type="GO" id="GO:0090313">
    <property type="term" value="P:regulation of protein targeting to membrane"/>
    <property type="evidence" value="ECO:0007669"/>
    <property type="project" value="TreeGrafter"/>
</dbReference>
<dbReference type="AlphaFoldDB" id="A0A9W6IZD9"/>
<gene>
    <name evidence="3" type="ORF">GCM10008179_16040</name>
</gene>
<feature type="domain" description="AsmA" evidence="2">
    <location>
        <begin position="10"/>
        <end position="117"/>
    </location>
</feature>
<feature type="region of interest" description="Disordered" evidence="1">
    <location>
        <begin position="1115"/>
        <end position="1184"/>
    </location>
</feature>
<dbReference type="EMBL" id="BSFI01000007">
    <property type="protein sequence ID" value="GLK67966.1"/>
    <property type="molecule type" value="Genomic_DNA"/>
</dbReference>
<proteinExistence type="predicted"/>
<protein>
    <submittedName>
        <fullName evidence="3">Membrane protein</fullName>
    </submittedName>
</protein>
<evidence type="ECO:0000313" key="3">
    <source>
        <dbReference type="EMBL" id="GLK67966.1"/>
    </source>
</evidence>
<dbReference type="GO" id="GO:0005886">
    <property type="term" value="C:plasma membrane"/>
    <property type="evidence" value="ECO:0007669"/>
    <property type="project" value="TreeGrafter"/>
</dbReference>
<evidence type="ECO:0000259" key="2">
    <source>
        <dbReference type="Pfam" id="PF05170"/>
    </source>
</evidence>
<feature type="compositionally biased region" description="Basic and acidic residues" evidence="1">
    <location>
        <begin position="1119"/>
        <end position="1149"/>
    </location>
</feature>
<organism evidence="3 4">
    <name type="scientific">Hansschlegelia plantiphila</name>
    <dbReference type="NCBI Taxonomy" id="374655"/>
    <lineage>
        <taxon>Bacteria</taxon>
        <taxon>Pseudomonadati</taxon>
        <taxon>Pseudomonadota</taxon>
        <taxon>Alphaproteobacteria</taxon>
        <taxon>Hyphomicrobiales</taxon>
        <taxon>Methylopilaceae</taxon>
        <taxon>Hansschlegelia</taxon>
    </lineage>
</organism>
<name>A0A9W6IZD9_9HYPH</name>
<dbReference type="Proteomes" id="UP001143372">
    <property type="component" value="Unassembled WGS sequence"/>
</dbReference>
<sequence length="1184" mass="119409">MNNTLTGLGLALVIALVAALIGPQFINWTAYRGDFAGAASAVLGAPVTVAGSVDARLLPSPYVRFRDVTAGAGKQRLAVAEVEIQLAVAPLLRGEFKAERLKLRRPRLDVAAAADGTVETPFSSSGRGSGEAERISFDRAEIVDGAVTVASPAGLVMIHHIDGVAEAGSLKGPFRFEGVARSRGVTAAVRLSTGRVDPDGAIRLKLDAAPEGRPETVALDGALTLSGRPAFDGQIVLARPQAKAAEGGSPVEPWRMAARLKGDAAKLSIGSLDLSYGPDERGLRLAGQGSVTLGASPRFDLAVEGRQLDLDRLTGAGGPRAPGDMLAALGSRFAAIVQPPLPGRMTVDLGGVLIAGDVVQDFSAALSAKDGGWRIESLSAELPGAASIKTAGAVAFGEAGPGFAGRVDFGSRDLAGFRRWLAAGPDQSGGAGVVKRVAIGGDVTARIGSVAVENAVVTVDGAASKGRVAWRGGNDRPQIEASLVSDRLDLDALGLDRLVTAGLHGAAAADVALSLDAKSLVFGGVTMSGVRIDGALDEQGVDLTRLNVADVQGAALSGSGRAELGDGAGDGKFDFQVSARSLAPFAALARAAGAPETAVAAFEARASALAPLKLQIGLKADADGSRLVATGDGAGGSIELALSSAALSPDAESDLTLKIASPDGKRLASLIGLELGPLADPAGGEISLKLKGAPSTGMRGEGRFSSLGLELSGRGAVALAPLAGLSAEGDVALKSDDLSALGEALGRFTPGVAPALPVALTAKARFGAEEASFEGVKGEVAGRALSGSIVVPYDARAGFRGEASLDRLSFAELAGLAVSPDAFGRAVDRRSAWPAATFAPSPARGLSGRMNLAVAEAALTGGQVATGARFTLAFRPNAVSVDGFSGDLDGGRLTGSLSISRSGPDASVALNGALSGVSADRLLGLAPTSSPLSGAADIALEAQGAGRGLAGIVASLNGAGSATLSNGAIRRLDPAAIEGVEPQVEAGLALEAPKIAQAIDRALGGADLPVARATLPFTMAGGVVRSGALASDGPAAKLGGGVVLDLNRLTLDADLTLSPAPPDAPQIGVSFEGPLAAPRRRVDATSFTGWLSVRAVERETRRIEVMEADMRARAQAARQRADEARQKAEEARQKAEAERRKQEAEDRALIDAMPRPASPATPAPIAPYSSPALPSPMIISPTGR</sequence>
<comment type="caution">
    <text evidence="3">The sequence shown here is derived from an EMBL/GenBank/DDBJ whole genome shotgun (WGS) entry which is preliminary data.</text>
</comment>
<feature type="compositionally biased region" description="Pro residues" evidence="1">
    <location>
        <begin position="1156"/>
        <end position="1165"/>
    </location>
</feature>
<keyword evidence="4" id="KW-1185">Reference proteome</keyword>
<reference evidence="3" key="2">
    <citation type="submission" date="2023-01" db="EMBL/GenBank/DDBJ databases">
        <authorList>
            <person name="Sun Q."/>
            <person name="Evtushenko L."/>
        </authorList>
    </citation>
    <scope>NUCLEOTIDE SEQUENCE</scope>
    <source>
        <strain evidence="3">VKM B-2347</strain>
    </source>
</reference>
<accession>A0A9W6IZD9</accession>
<evidence type="ECO:0000256" key="1">
    <source>
        <dbReference type="SAM" id="MobiDB-lite"/>
    </source>
</evidence>
<dbReference type="PANTHER" id="PTHR30441">
    <property type="entry name" value="DUF748 DOMAIN-CONTAINING PROTEIN"/>
    <property type="match status" value="1"/>
</dbReference>
<dbReference type="InterPro" id="IPR007844">
    <property type="entry name" value="AsmA"/>
</dbReference>
<feature type="compositionally biased region" description="Low complexity" evidence="1">
    <location>
        <begin position="1166"/>
        <end position="1176"/>
    </location>
</feature>
<dbReference type="RefSeq" id="WP_271168205.1">
    <property type="nucleotide sequence ID" value="NZ_BSFI01000007.1"/>
</dbReference>
<dbReference type="Pfam" id="PF05170">
    <property type="entry name" value="AsmA"/>
    <property type="match status" value="1"/>
</dbReference>
<reference evidence="3" key="1">
    <citation type="journal article" date="2014" name="Int. J. Syst. Evol. Microbiol.">
        <title>Complete genome sequence of Corynebacterium casei LMG S-19264T (=DSM 44701T), isolated from a smear-ripened cheese.</title>
        <authorList>
            <consortium name="US DOE Joint Genome Institute (JGI-PGF)"/>
            <person name="Walter F."/>
            <person name="Albersmeier A."/>
            <person name="Kalinowski J."/>
            <person name="Ruckert C."/>
        </authorList>
    </citation>
    <scope>NUCLEOTIDE SEQUENCE</scope>
    <source>
        <strain evidence="3">VKM B-2347</strain>
    </source>
</reference>